<reference evidence="2 3" key="1">
    <citation type="submission" date="2014-09" db="EMBL/GenBank/DDBJ databases">
        <title>Draft genome sequence of an obligately methylotrophic methanogen, Methanococcoides methylutens, isolated from marine sediment.</title>
        <authorList>
            <person name="Guan Y."/>
            <person name="Ngugi D.K."/>
            <person name="Blom J."/>
            <person name="Ali S."/>
            <person name="Ferry J.G."/>
            <person name="Stingl U."/>
        </authorList>
    </citation>
    <scope>NUCLEOTIDE SEQUENCE [LARGE SCALE GENOMIC DNA]</scope>
    <source>
        <strain evidence="2 3">DSM 2657</strain>
    </source>
</reference>
<dbReference type="AlphaFoldDB" id="A0A099T1D4"/>
<gene>
    <name evidence="2" type="ORF">LI82_07635</name>
</gene>
<keyword evidence="1" id="KW-0812">Transmembrane</keyword>
<accession>A0A099T1D4</accession>
<proteinExistence type="predicted"/>
<keyword evidence="1" id="KW-0472">Membrane</keyword>
<name>A0A099T1D4_METMT</name>
<evidence type="ECO:0000313" key="3">
    <source>
        <dbReference type="Proteomes" id="UP000029859"/>
    </source>
</evidence>
<keyword evidence="3" id="KW-1185">Reference proteome</keyword>
<keyword evidence="1" id="KW-1133">Transmembrane helix</keyword>
<feature type="transmembrane region" description="Helical" evidence="1">
    <location>
        <begin position="12"/>
        <end position="37"/>
    </location>
</feature>
<dbReference type="Proteomes" id="UP000029859">
    <property type="component" value="Unassembled WGS sequence"/>
</dbReference>
<organism evidence="2 3">
    <name type="scientific">Methanococcoides methylutens</name>
    <dbReference type="NCBI Taxonomy" id="2226"/>
    <lineage>
        <taxon>Archaea</taxon>
        <taxon>Methanobacteriati</taxon>
        <taxon>Methanobacteriota</taxon>
        <taxon>Stenosarchaea group</taxon>
        <taxon>Methanomicrobia</taxon>
        <taxon>Methanosarcinales</taxon>
        <taxon>Methanosarcinaceae</taxon>
        <taxon>Methanococcoides</taxon>
    </lineage>
</organism>
<evidence type="ECO:0000256" key="1">
    <source>
        <dbReference type="SAM" id="Phobius"/>
    </source>
</evidence>
<protein>
    <submittedName>
        <fullName evidence="2">Uncharacterized protein</fullName>
    </submittedName>
</protein>
<evidence type="ECO:0000313" key="2">
    <source>
        <dbReference type="EMBL" id="KGK98709.1"/>
    </source>
</evidence>
<sequence length="62" mass="7489">MNVKSYFKKRVLTFDIFIVMLYAYFIVNGMVSFFGLIRTMLHFMLDSITFCSKWISKITRKF</sequence>
<comment type="caution">
    <text evidence="2">The sequence shown here is derived from an EMBL/GenBank/DDBJ whole genome shotgun (WGS) entry which is preliminary data.</text>
</comment>
<dbReference type="EMBL" id="JRHO01000013">
    <property type="protein sequence ID" value="KGK98709.1"/>
    <property type="molecule type" value="Genomic_DNA"/>
</dbReference>